<proteinExistence type="predicted"/>
<evidence type="ECO:0000256" key="1">
    <source>
        <dbReference type="SAM" id="Phobius"/>
    </source>
</evidence>
<accession>A0A0H2R3G6</accession>
<keyword evidence="4" id="KW-1185">Reference proteome</keyword>
<protein>
    <recommendedName>
        <fullName evidence="2">DUF6533 domain-containing protein</fullName>
    </recommendedName>
</protein>
<name>A0A0H2R3G6_9AGAM</name>
<keyword evidence="1" id="KW-0472">Membrane</keyword>
<evidence type="ECO:0000313" key="4">
    <source>
        <dbReference type="Proteomes" id="UP000053477"/>
    </source>
</evidence>
<organism evidence="3 4">
    <name type="scientific">Schizopora paradoxa</name>
    <dbReference type="NCBI Taxonomy" id="27342"/>
    <lineage>
        <taxon>Eukaryota</taxon>
        <taxon>Fungi</taxon>
        <taxon>Dikarya</taxon>
        <taxon>Basidiomycota</taxon>
        <taxon>Agaricomycotina</taxon>
        <taxon>Agaricomycetes</taxon>
        <taxon>Hymenochaetales</taxon>
        <taxon>Schizoporaceae</taxon>
        <taxon>Schizopora</taxon>
    </lineage>
</organism>
<reference evidence="3 4" key="1">
    <citation type="submission" date="2015-04" db="EMBL/GenBank/DDBJ databases">
        <title>Complete genome sequence of Schizopora paradoxa KUC8140, a cosmopolitan wood degrader in East Asia.</title>
        <authorList>
            <consortium name="DOE Joint Genome Institute"/>
            <person name="Min B."/>
            <person name="Park H."/>
            <person name="Jang Y."/>
            <person name="Kim J.-J."/>
            <person name="Kim K.H."/>
            <person name="Pangilinan J."/>
            <person name="Lipzen A."/>
            <person name="Riley R."/>
            <person name="Grigoriev I.V."/>
            <person name="Spatafora J.W."/>
            <person name="Choi I.-G."/>
        </authorList>
    </citation>
    <scope>NUCLEOTIDE SEQUENCE [LARGE SCALE GENOMIC DNA]</scope>
    <source>
        <strain evidence="3 4">KUC8140</strain>
    </source>
</reference>
<dbReference type="Proteomes" id="UP000053477">
    <property type="component" value="Unassembled WGS sequence"/>
</dbReference>
<feature type="transmembrane region" description="Helical" evidence="1">
    <location>
        <begin position="50"/>
        <end position="72"/>
    </location>
</feature>
<feature type="transmembrane region" description="Helical" evidence="1">
    <location>
        <begin position="13"/>
        <end position="30"/>
    </location>
</feature>
<dbReference type="OrthoDB" id="2958007at2759"/>
<evidence type="ECO:0000313" key="3">
    <source>
        <dbReference type="EMBL" id="KLO06330.1"/>
    </source>
</evidence>
<keyword evidence="1" id="KW-0812">Transmembrane</keyword>
<sequence>MDLVIEIFRTVQIFQYITIATFTLVCYEYLTKLDDEIHYLWGRRIKFGGVLMALCRYLPFVNVFEVIVDVGWTDMDSKRCLIGYQINSSLVYIEFILSTGGFLLLQSNIQKLLSSFILRRPVVLFTRAYAVWGGDRRVLSLLVFVSVCCIAGSSYATFLFLTNTEAPPFHLPTACLFVLGNNDVWMSLVILIFCESLALGLLLVKSVQHARDTQCLVEVGARTRSILTVMAQDGIGYFACTIVITSASLVILERITPDLRDFLFITQGALQNILCCRLLFHIRSVNEFPDGSFVENSAMQFNAHLPTLTTE</sequence>
<evidence type="ECO:0000259" key="2">
    <source>
        <dbReference type="Pfam" id="PF20151"/>
    </source>
</evidence>
<dbReference type="EMBL" id="KQ086216">
    <property type="protein sequence ID" value="KLO06330.1"/>
    <property type="molecule type" value="Genomic_DNA"/>
</dbReference>
<dbReference type="Pfam" id="PF20151">
    <property type="entry name" value="DUF6533"/>
    <property type="match status" value="1"/>
</dbReference>
<feature type="transmembrane region" description="Helical" evidence="1">
    <location>
        <begin position="84"/>
        <end position="105"/>
    </location>
</feature>
<feature type="transmembrane region" description="Helical" evidence="1">
    <location>
        <begin position="234"/>
        <end position="256"/>
    </location>
</feature>
<feature type="transmembrane region" description="Helical" evidence="1">
    <location>
        <begin position="184"/>
        <end position="204"/>
    </location>
</feature>
<feature type="transmembrane region" description="Helical" evidence="1">
    <location>
        <begin position="138"/>
        <end position="161"/>
    </location>
</feature>
<keyword evidence="1" id="KW-1133">Transmembrane helix</keyword>
<dbReference type="InterPro" id="IPR045340">
    <property type="entry name" value="DUF6533"/>
</dbReference>
<feature type="domain" description="DUF6533" evidence="2">
    <location>
        <begin position="16"/>
        <end position="61"/>
    </location>
</feature>
<dbReference type="InParanoid" id="A0A0H2R3G6"/>
<gene>
    <name evidence="3" type="ORF">SCHPADRAFT_946179</name>
</gene>
<dbReference type="AlphaFoldDB" id="A0A0H2R3G6"/>